<gene>
    <name evidence="2" type="ORF">SGM_0117</name>
</gene>
<feature type="compositionally biased region" description="Basic residues" evidence="1">
    <location>
        <begin position="35"/>
        <end position="44"/>
    </location>
</feature>
<feature type="compositionally biased region" description="Basic residues" evidence="1">
    <location>
        <begin position="16"/>
        <end position="26"/>
    </location>
</feature>
<evidence type="ECO:0000256" key="1">
    <source>
        <dbReference type="SAM" id="MobiDB-lite"/>
    </source>
</evidence>
<dbReference type="Proteomes" id="UP000003022">
    <property type="component" value="Unassembled WGS sequence"/>
</dbReference>
<comment type="caution">
    <text evidence="2">The sequence shown here is derived from an EMBL/GenBank/DDBJ whole genome shotgun (WGS) entry which is preliminary data.</text>
</comment>
<keyword evidence="3" id="KW-1185">Reference proteome</keyword>
<protein>
    <submittedName>
        <fullName evidence="2">Uncharacterized protein</fullName>
    </submittedName>
</protein>
<name>F3N9T3_9ACTN</name>
<evidence type="ECO:0000313" key="2">
    <source>
        <dbReference type="EMBL" id="EGG49777.1"/>
    </source>
</evidence>
<organism evidence="2 3">
    <name type="scientific">Streptomyces griseoaurantiacus M045</name>
    <dbReference type="NCBI Taxonomy" id="996637"/>
    <lineage>
        <taxon>Bacteria</taxon>
        <taxon>Bacillati</taxon>
        <taxon>Actinomycetota</taxon>
        <taxon>Actinomycetes</taxon>
        <taxon>Kitasatosporales</taxon>
        <taxon>Streptomycetaceae</taxon>
        <taxon>Streptomyces</taxon>
        <taxon>Streptomyces aurantiacus group</taxon>
    </lineage>
</organism>
<dbReference type="EMBL" id="AEYX01000001">
    <property type="protein sequence ID" value="EGG49777.1"/>
    <property type="molecule type" value="Genomic_DNA"/>
</dbReference>
<accession>F3N9T3</accession>
<proteinExistence type="predicted"/>
<sequence length="44" mass="4715">MEPDKGGSGTVERRGGRGRAAGRRPCRSGPVSGRWARRPARRGP</sequence>
<feature type="region of interest" description="Disordered" evidence="1">
    <location>
        <begin position="1"/>
        <end position="44"/>
    </location>
</feature>
<dbReference type="AlphaFoldDB" id="F3N9T3"/>
<evidence type="ECO:0000313" key="3">
    <source>
        <dbReference type="Proteomes" id="UP000003022"/>
    </source>
</evidence>
<reference evidence="2 3" key="1">
    <citation type="journal article" date="2011" name="J. Bacteriol.">
        <title>Draft genome sequence of the marine bacterium Streptomyces griseoaurantiacus M045, which produces novel manumycin-type antibiotics with a pABA core component.</title>
        <authorList>
            <person name="Li F."/>
            <person name="Jiang P."/>
            <person name="Zheng H."/>
            <person name="Wang S."/>
            <person name="Zhao G."/>
            <person name="Qin S."/>
            <person name="Liu Z."/>
        </authorList>
    </citation>
    <scope>NUCLEOTIDE SEQUENCE [LARGE SCALE GENOMIC DNA]</scope>
    <source>
        <strain evidence="2 3">M045</strain>
    </source>
</reference>